<name>D2R5Z8_PIRSD</name>
<dbReference type="HOGENOM" id="CLU_058825_2_0_0"/>
<dbReference type="NCBIfam" id="TIGR03299">
    <property type="entry name" value="LGT_TIGR03299"/>
    <property type="match status" value="1"/>
</dbReference>
<dbReference type="InterPro" id="IPR026325">
    <property type="entry name" value="DUF932"/>
</dbReference>
<dbReference type="EMBL" id="CP001848">
    <property type="protein sequence ID" value="ADB19083.1"/>
    <property type="molecule type" value="Genomic_DNA"/>
</dbReference>
<dbReference type="InterPro" id="IPR017686">
    <property type="entry name" value="Phg/plasmid-like_prot"/>
</dbReference>
<dbReference type="STRING" id="530564.Psta_4438"/>
<dbReference type="KEGG" id="psl:Psta_4438"/>
<dbReference type="Pfam" id="PF06067">
    <property type="entry name" value="DUF932"/>
    <property type="match status" value="1"/>
</dbReference>
<proteinExistence type="predicted"/>
<dbReference type="eggNOG" id="ENOG502Z7QU">
    <property type="taxonomic scope" value="Bacteria"/>
</dbReference>
<sequence length="327" mass="35852">MAHNLATTNGKVATMFFGEVPWHRLGTRLENPATASEAITAAGLDYEVELKQLFTGDGTFVPHRKGVVRSDNGEVLGAVGNTYVPVQNRQAFGFLDAVVADGSLRYHTAGALGKGERIWLLAKLPSQIRVKNSDDLVDKFLLLSNAHDGSSALRVYFTPIRVVCQNTLNLADNRSTGQGISILHKGNLHTKIREAQRVLGLAEEFYDEAEGIIDILASHHPSSVQVEAFFQSVIPDPIGADNARARKVRDRLTCLFETGIGQDMPEIKGTSWAAYNAVTEFVDHHRPTRSTDPLERASRRLDSSWFGSGARLKAKAWNLAFDMALSV</sequence>
<accession>D2R5Z8</accession>
<protein>
    <submittedName>
        <fullName evidence="1">Phage/plasmid-related protein TIGR03299</fullName>
    </submittedName>
</protein>
<dbReference type="AlphaFoldDB" id="D2R5Z8"/>
<gene>
    <name evidence="1" type="ordered locus">Psta_4438</name>
</gene>
<reference evidence="1 2" key="1">
    <citation type="journal article" date="2009" name="Stand. Genomic Sci.">
        <title>Complete genome sequence of Pirellula staleyi type strain (ATCC 27377).</title>
        <authorList>
            <person name="Clum A."/>
            <person name="Tindall B.J."/>
            <person name="Sikorski J."/>
            <person name="Ivanova N."/>
            <person name="Mavrommatis K."/>
            <person name="Lucas S."/>
            <person name="Glavina del Rio T."/>
            <person name="Nolan M."/>
            <person name="Chen F."/>
            <person name="Tice H."/>
            <person name="Pitluck S."/>
            <person name="Cheng J.F."/>
            <person name="Chertkov O."/>
            <person name="Brettin T."/>
            <person name="Han C."/>
            <person name="Detter J.C."/>
            <person name="Kuske C."/>
            <person name="Bruce D."/>
            <person name="Goodwin L."/>
            <person name="Ovchinikova G."/>
            <person name="Pati A."/>
            <person name="Mikhailova N."/>
            <person name="Chen A."/>
            <person name="Palaniappan K."/>
            <person name="Land M."/>
            <person name="Hauser L."/>
            <person name="Chang Y.J."/>
            <person name="Jeffries C.D."/>
            <person name="Chain P."/>
            <person name="Rohde M."/>
            <person name="Goker M."/>
            <person name="Bristow J."/>
            <person name="Eisen J.A."/>
            <person name="Markowitz V."/>
            <person name="Hugenholtz P."/>
            <person name="Kyrpides N.C."/>
            <person name="Klenk H.P."/>
            <person name="Lapidus A."/>
        </authorList>
    </citation>
    <scope>NUCLEOTIDE SEQUENCE [LARGE SCALE GENOMIC DNA]</scope>
    <source>
        <strain evidence="2">ATCC 27377 / DSM 6068 / ICPB 4128</strain>
    </source>
</reference>
<dbReference type="OrthoDB" id="576140at2"/>
<organism evidence="1 2">
    <name type="scientific">Pirellula staleyi (strain ATCC 27377 / DSM 6068 / ICPB 4128)</name>
    <name type="common">Pirella staleyi</name>
    <dbReference type="NCBI Taxonomy" id="530564"/>
    <lineage>
        <taxon>Bacteria</taxon>
        <taxon>Pseudomonadati</taxon>
        <taxon>Planctomycetota</taxon>
        <taxon>Planctomycetia</taxon>
        <taxon>Pirellulales</taxon>
        <taxon>Pirellulaceae</taxon>
        <taxon>Pirellula</taxon>
    </lineage>
</organism>
<dbReference type="Proteomes" id="UP000001887">
    <property type="component" value="Chromosome"/>
</dbReference>
<evidence type="ECO:0000313" key="1">
    <source>
        <dbReference type="EMBL" id="ADB19083.1"/>
    </source>
</evidence>
<evidence type="ECO:0000313" key="2">
    <source>
        <dbReference type="Proteomes" id="UP000001887"/>
    </source>
</evidence>
<keyword evidence="2" id="KW-1185">Reference proteome</keyword>